<gene>
    <name evidence="2" type="ORF">AVEN_36965_1</name>
</gene>
<reference evidence="2 3" key="1">
    <citation type="journal article" date="2019" name="Sci. Rep.">
        <title>Orb-weaving spider Araneus ventricosus genome elucidates the spidroin gene catalogue.</title>
        <authorList>
            <person name="Kono N."/>
            <person name="Nakamura H."/>
            <person name="Ohtoshi R."/>
            <person name="Moran D.A.P."/>
            <person name="Shinohara A."/>
            <person name="Yoshida Y."/>
            <person name="Fujiwara M."/>
            <person name="Mori M."/>
            <person name="Tomita M."/>
            <person name="Arakawa K."/>
        </authorList>
    </citation>
    <scope>NUCLEOTIDE SEQUENCE [LARGE SCALE GENOMIC DNA]</scope>
</reference>
<evidence type="ECO:0000256" key="1">
    <source>
        <dbReference type="SAM" id="MobiDB-lite"/>
    </source>
</evidence>
<feature type="region of interest" description="Disordered" evidence="1">
    <location>
        <begin position="1"/>
        <end position="49"/>
    </location>
</feature>
<evidence type="ECO:0000313" key="2">
    <source>
        <dbReference type="EMBL" id="GBM89807.1"/>
    </source>
</evidence>
<accession>A0A4Y2JIJ7</accession>
<feature type="compositionally biased region" description="Low complexity" evidence="1">
    <location>
        <begin position="9"/>
        <end position="21"/>
    </location>
</feature>
<dbReference type="Proteomes" id="UP000499080">
    <property type="component" value="Unassembled WGS sequence"/>
</dbReference>
<comment type="caution">
    <text evidence="2">The sequence shown here is derived from an EMBL/GenBank/DDBJ whole genome shotgun (WGS) entry which is preliminary data.</text>
</comment>
<keyword evidence="3" id="KW-1185">Reference proteome</keyword>
<proteinExistence type="predicted"/>
<sequence>MIVSDGIQKNSKSKVSSVDSNLRPRCEASVASKDLPTLGPRVEGRNETRNLPCVGKRVASLKPELYGKMQHELDSPNMGGHLPHHPKPCYNLPLRRSETVCGWQG</sequence>
<dbReference type="AlphaFoldDB" id="A0A4Y2JIJ7"/>
<dbReference type="EMBL" id="BGPR01003575">
    <property type="protein sequence ID" value="GBM89807.1"/>
    <property type="molecule type" value="Genomic_DNA"/>
</dbReference>
<protein>
    <submittedName>
        <fullName evidence="2">Uncharacterized protein</fullName>
    </submittedName>
</protein>
<name>A0A4Y2JIJ7_ARAVE</name>
<evidence type="ECO:0000313" key="3">
    <source>
        <dbReference type="Proteomes" id="UP000499080"/>
    </source>
</evidence>
<organism evidence="2 3">
    <name type="scientific">Araneus ventricosus</name>
    <name type="common">Orbweaver spider</name>
    <name type="synonym">Epeira ventricosa</name>
    <dbReference type="NCBI Taxonomy" id="182803"/>
    <lineage>
        <taxon>Eukaryota</taxon>
        <taxon>Metazoa</taxon>
        <taxon>Ecdysozoa</taxon>
        <taxon>Arthropoda</taxon>
        <taxon>Chelicerata</taxon>
        <taxon>Arachnida</taxon>
        <taxon>Araneae</taxon>
        <taxon>Araneomorphae</taxon>
        <taxon>Entelegynae</taxon>
        <taxon>Araneoidea</taxon>
        <taxon>Araneidae</taxon>
        <taxon>Araneus</taxon>
    </lineage>
</organism>